<feature type="compositionally biased region" description="Polar residues" evidence="1">
    <location>
        <begin position="20"/>
        <end position="29"/>
    </location>
</feature>
<dbReference type="Pfam" id="PF04937">
    <property type="entry name" value="DUF659"/>
    <property type="match status" value="1"/>
</dbReference>
<dbReference type="InterPro" id="IPR007021">
    <property type="entry name" value="DUF659"/>
</dbReference>
<feature type="compositionally biased region" description="Acidic residues" evidence="1">
    <location>
        <begin position="1"/>
        <end position="10"/>
    </location>
</feature>
<dbReference type="PANTHER" id="PTHR32166:SF74">
    <property type="entry name" value="OS05G0256350 PROTEIN"/>
    <property type="match status" value="1"/>
</dbReference>
<gene>
    <name evidence="3" type="ORF">KK1_009303</name>
</gene>
<evidence type="ECO:0000256" key="1">
    <source>
        <dbReference type="SAM" id="MobiDB-lite"/>
    </source>
</evidence>
<keyword evidence="4" id="KW-1185">Reference proteome</keyword>
<organism evidence="3 4">
    <name type="scientific">Cajanus cajan</name>
    <name type="common">Pigeon pea</name>
    <name type="synonym">Cajanus indicus</name>
    <dbReference type="NCBI Taxonomy" id="3821"/>
    <lineage>
        <taxon>Eukaryota</taxon>
        <taxon>Viridiplantae</taxon>
        <taxon>Streptophyta</taxon>
        <taxon>Embryophyta</taxon>
        <taxon>Tracheophyta</taxon>
        <taxon>Spermatophyta</taxon>
        <taxon>Magnoliopsida</taxon>
        <taxon>eudicotyledons</taxon>
        <taxon>Gunneridae</taxon>
        <taxon>Pentapetalae</taxon>
        <taxon>rosids</taxon>
        <taxon>fabids</taxon>
        <taxon>Fabales</taxon>
        <taxon>Fabaceae</taxon>
        <taxon>Papilionoideae</taxon>
        <taxon>50 kb inversion clade</taxon>
        <taxon>NPAAA clade</taxon>
        <taxon>indigoferoid/millettioid clade</taxon>
        <taxon>Phaseoleae</taxon>
        <taxon>Cajanus</taxon>
    </lineage>
</organism>
<dbReference type="OMA" id="RERACKQ"/>
<name>A0A151TSQ7_CAJCA</name>
<feature type="domain" description="DUF659" evidence="2">
    <location>
        <begin position="103"/>
        <end position="141"/>
    </location>
</feature>
<dbReference type="EMBL" id="CM003605">
    <property type="protein sequence ID" value="KYP70095.1"/>
    <property type="molecule type" value="Genomic_DNA"/>
</dbReference>
<protein>
    <recommendedName>
        <fullName evidence="2">DUF659 domain-containing protein</fullName>
    </recommendedName>
</protein>
<dbReference type="AlphaFoldDB" id="A0A151TSQ7"/>
<dbReference type="InterPro" id="IPR012337">
    <property type="entry name" value="RNaseH-like_sf"/>
</dbReference>
<proteinExistence type="predicted"/>
<evidence type="ECO:0000313" key="3">
    <source>
        <dbReference type="EMBL" id="KYP70095.1"/>
    </source>
</evidence>
<dbReference type="STRING" id="3821.A0A151TSQ7"/>
<reference evidence="3 4" key="1">
    <citation type="journal article" date="2012" name="Nat. Biotechnol.">
        <title>Draft genome sequence of pigeonpea (Cajanus cajan), an orphan legume crop of resource-poor farmers.</title>
        <authorList>
            <person name="Varshney R.K."/>
            <person name="Chen W."/>
            <person name="Li Y."/>
            <person name="Bharti A.K."/>
            <person name="Saxena R.K."/>
            <person name="Schlueter J.A."/>
            <person name="Donoghue M.T."/>
            <person name="Azam S."/>
            <person name="Fan G."/>
            <person name="Whaley A.M."/>
            <person name="Farmer A.D."/>
            <person name="Sheridan J."/>
            <person name="Iwata A."/>
            <person name="Tuteja R."/>
            <person name="Penmetsa R.V."/>
            <person name="Wu W."/>
            <person name="Upadhyaya H.D."/>
            <person name="Yang S.P."/>
            <person name="Shah T."/>
            <person name="Saxena K.B."/>
            <person name="Michael T."/>
            <person name="McCombie W.R."/>
            <person name="Yang B."/>
            <person name="Zhang G."/>
            <person name="Yang H."/>
            <person name="Wang J."/>
            <person name="Spillane C."/>
            <person name="Cook D.R."/>
            <person name="May G.D."/>
            <person name="Xu X."/>
            <person name="Jackson S.A."/>
        </authorList>
    </citation>
    <scope>NUCLEOTIDE SEQUENCE [LARGE SCALE GENOMIC DNA]</scope>
    <source>
        <strain evidence="4">cv. Asha</strain>
    </source>
</reference>
<dbReference type="Gramene" id="C.cajan_09044.t">
    <property type="protein sequence ID" value="C.cajan_09044.t"/>
    <property type="gene ID" value="C.cajan_09044"/>
</dbReference>
<dbReference type="PANTHER" id="PTHR32166">
    <property type="entry name" value="OSJNBA0013A04.12 PROTEIN"/>
    <property type="match status" value="1"/>
</dbReference>
<feature type="region of interest" description="Disordered" evidence="1">
    <location>
        <begin position="1"/>
        <end position="33"/>
    </location>
</feature>
<dbReference type="Proteomes" id="UP000075243">
    <property type="component" value="Chromosome 3"/>
</dbReference>
<evidence type="ECO:0000313" key="4">
    <source>
        <dbReference type="Proteomes" id="UP000075243"/>
    </source>
</evidence>
<accession>A0A151TSQ7</accession>
<sequence>MQEDEEEDDIQAIARFKRPLSTSSEATSTTKRRGINVEGPLDLHFAKKSEESIKLGKVYKQTSLNDTCNKKPRARVVQYIARFFIRNGIPFNVAPSKSFKLMVEAIGTYDPHLVWTPCSSHCLDLILEDIGKIPKVKRVIQRGITLVGFIYNHLKTNLKRMFTSNEWLQSKGTKENKGKKTIDVILMPPFWSDVIYALRPIVRGLRLVDNEKKLSMDYIYEVMDREKYTDIFAIIDKRWDCQLHHPLHATKYYLNLEFF</sequence>
<evidence type="ECO:0000259" key="2">
    <source>
        <dbReference type="Pfam" id="PF04937"/>
    </source>
</evidence>
<dbReference type="SUPFAM" id="SSF53098">
    <property type="entry name" value="Ribonuclease H-like"/>
    <property type="match status" value="1"/>
</dbReference>